<protein>
    <submittedName>
        <fullName evidence="1">Uncharacterized protein</fullName>
    </submittedName>
</protein>
<name>A0A3A3G7J2_9BURK</name>
<accession>A0A3A3G7J2</accession>
<comment type="caution">
    <text evidence="1">The sequence shown here is derived from an EMBL/GenBank/DDBJ whole genome shotgun (WGS) entry which is preliminary data.</text>
</comment>
<sequence>MSAPFDPTPEEMQERGDHLAAMERNHFMRNSGMLDDAQLDEFLASSCITGASHESKFIGFQVVFGFDTTGRDFVAIKDLAGQGAHIVFVADQ</sequence>
<evidence type="ECO:0000313" key="2">
    <source>
        <dbReference type="Proteomes" id="UP000266327"/>
    </source>
</evidence>
<dbReference type="Proteomes" id="UP000266327">
    <property type="component" value="Unassembled WGS sequence"/>
</dbReference>
<evidence type="ECO:0000313" key="1">
    <source>
        <dbReference type="EMBL" id="RJG02522.1"/>
    </source>
</evidence>
<dbReference type="RefSeq" id="WP_119786023.1">
    <property type="nucleotide sequence ID" value="NZ_QYUQ01000002.1"/>
</dbReference>
<dbReference type="EMBL" id="QYUQ01000002">
    <property type="protein sequence ID" value="RJG02522.1"/>
    <property type="molecule type" value="Genomic_DNA"/>
</dbReference>
<gene>
    <name evidence="1" type="ORF">D3878_13840</name>
</gene>
<reference evidence="2" key="1">
    <citation type="submission" date="2018-09" db="EMBL/GenBank/DDBJ databases">
        <authorList>
            <person name="Zhu H."/>
        </authorList>
    </citation>
    <scope>NUCLEOTIDE SEQUENCE [LARGE SCALE GENOMIC DNA]</scope>
    <source>
        <strain evidence="2">K1S02-23</strain>
    </source>
</reference>
<keyword evidence="2" id="KW-1185">Reference proteome</keyword>
<dbReference type="AlphaFoldDB" id="A0A3A3G7J2"/>
<dbReference type="OrthoDB" id="8777273at2"/>
<organism evidence="1 2">
    <name type="scientific">Noviherbaspirillum sedimenti</name>
    <dbReference type="NCBI Taxonomy" id="2320865"/>
    <lineage>
        <taxon>Bacteria</taxon>
        <taxon>Pseudomonadati</taxon>
        <taxon>Pseudomonadota</taxon>
        <taxon>Betaproteobacteria</taxon>
        <taxon>Burkholderiales</taxon>
        <taxon>Oxalobacteraceae</taxon>
        <taxon>Noviherbaspirillum</taxon>
    </lineage>
</organism>
<proteinExistence type="predicted"/>